<sequence>MTGATLTELAGWDVAQLRGSVGALGTVVDRLPPWRYRLDALGRELGTAECWSGPAGTAAAAALVELSTVAAGLTAALDRSAADLAGLVAAAGEAQERAATALAVARAAGLRLDATGTAVGVPAAPLPVMAPDQVADVTVARAAAAVAEATAAQALAAGAQAAARTAAAAEPLAGLGVPAGGPVDLGDLAPRLPAPVPALPSGGAPQRAADWWAGLTAVQQLEAIDAWPGAVGALDGLPAWARDRANRANLAAALQHLPPGSVGHDTARAVQRTLTELVDTGSLAQLLQFDPAAGLVAVSVGDLDTAAAVGVLVPGVETTVVDDLAAVAGDARDVAAAAAVASPGLAVATVAWLGYRTPRWFSSVVEQASHRGGRDLDRALDGLAASRGAPAAGPAPRTTVLAHSYGTVVTGEAARAPGRLAADAVVLLGSPGTGTGGAEGLEAAEVYGAWSPTDPIAWSGWYGAGPFDSGFGDVRLPTEPTQGHTQYYDRDRPTLAAVGAVVAGPWTPR</sequence>
<reference evidence="3 4" key="3">
    <citation type="submission" date="2020-02" db="EMBL/GenBank/DDBJ databases">
        <title>Sequencing the genomes of 1000 actinobacteria strains.</title>
        <authorList>
            <person name="Klenk H.-P."/>
        </authorList>
    </citation>
    <scope>NUCLEOTIDE SEQUENCE [LARGE SCALE GENOMIC DNA]</scope>
    <source>
        <strain evidence="3 4">DSM 45201</strain>
    </source>
</reference>
<dbReference type="InterPro" id="IPR029058">
    <property type="entry name" value="AB_hydrolase_fold"/>
</dbReference>
<evidence type="ECO:0000313" key="2">
    <source>
        <dbReference type="EMBL" id="GGL61334.1"/>
    </source>
</evidence>
<reference evidence="5" key="2">
    <citation type="journal article" date="2019" name="Int. J. Syst. Evol. Microbiol.">
        <title>The Global Catalogue of Microorganisms (GCM) 10K type strain sequencing project: providing services to taxonomists for standard genome sequencing and annotation.</title>
        <authorList>
            <consortium name="The Broad Institute Genomics Platform"/>
            <consortium name="The Broad Institute Genome Sequencing Center for Infectious Disease"/>
            <person name="Wu L."/>
            <person name="Ma J."/>
        </authorList>
    </citation>
    <scope>NUCLEOTIDE SEQUENCE [LARGE SCALE GENOMIC DNA]</scope>
    <source>
        <strain evidence="5">CGMCC 4.5581</strain>
    </source>
</reference>
<keyword evidence="5" id="KW-1185">Reference proteome</keyword>
<organism evidence="3 4">
    <name type="scientific">Modestobacter marinus</name>
    <dbReference type="NCBI Taxonomy" id="477641"/>
    <lineage>
        <taxon>Bacteria</taxon>
        <taxon>Bacillati</taxon>
        <taxon>Actinomycetota</taxon>
        <taxon>Actinomycetes</taxon>
        <taxon>Geodermatophilales</taxon>
        <taxon>Geodermatophilaceae</taxon>
        <taxon>Modestobacter</taxon>
    </lineage>
</organism>
<evidence type="ECO:0000313" key="4">
    <source>
        <dbReference type="Proteomes" id="UP000552836"/>
    </source>
</evidence>
<dbReference type="Pfam" id="PF06259">
    <property type="entry name" value="Abhydrolase_8"/>
    <property type="match status" value="1"/>
</dbReference>
<feature type="domain" description="DUF1023" evidence="1">
    <location>
        <begin position="290"/>
        <end position="457"/>
    </location>
</feature>
<reference evidence="2" key="1">
    <citation type="journal article" date="2014" name="Int. J. Syst. Evol. Microbiol.">
        <title>Complete genome of a new Firmicutes species belonging to the dominant human colonic microbiota ('Ruminococcus bicirculans') reveals two chromosomes and a selective capacity to utilize plant glucans.</title>
        <authorList>
            <consortium name="NISC Comparative Sequencing Program"/>
            <person name="Wegmann U."/>
            <person name="Louis P."/>
            <person name="Goesmann A."/>
            <person name="Henrissat B."/>
            <person name="Duncan S.H."/>
            <person name="Flint H.J."/>
        </authorList>
    </citation>
    <scope>NUCLEOTIDE SEQUENCE</scope>
    <source>
        <strain evidence="2">CGMCC 4.5581</strain>
    </source>
</reference>
<dbReference type="Gene3D" id="3.40.50.1820">
    <property type="entry name" value="alpha/beta hydrolase"/>
    <property type="match status" value="1"/>
</dbReference>
<comment type="caution">
    <text evidence="3">The sequence shown here is derived from an EMBL/GenBank/DDBJ whole genome shotgun (WGS) entry which is preliminary data.</text>
</comment>
<accession>A0A846LHS3</accession>
<evidence type="ECO:0000313" key="3">
    <source>
        <dbReference type="EMBL" id="NIH66134.1"/>
    </source>
</evidence>
<evidence type="ECO:0000259" key="1">
    <source>
        <dbReference type="Pfam" id="PF06259"/>
    </source>
</evidence>
<gene>
    <name evidence="3" type="ORF">FB380_000580</name>
    <name evidence="2" type="ORF">GCM10011589_16770</name>
</gene>
<proteinExistence type="predicted"/>
<dbReference type="EMBL" id="BMMI01000003">
    <property type="protein sequence ID" value="GGL61334.1"/>
    <property type="molecule type" value="Genomic_DNA"/>
</dbReference>
<dbReference type="RefSeq" id="WP_166753768.1">
    <property type="nucleotide sequence ID" value="NZ_BAABJU010000010.1"/>
</dbReference>
<dbReference type="EMBL" id="JAAMPA010000001">
    <property type="protein sequence ID" value="NIH66134.1"/>
    <property type="molecule type" value="Genomic_DNA"/>
</dbReference>
<dbReference type="InterPro" id="IPR010427">
    <property type="entry name" value="DUF1023"/>
</dbReference>
<evidence type="ECO:0000313" key="5">
    <source>
        <dbReference type="Proteomes" id="UP000648663"/>
    </source>
</evidence>
<dbReference type="AlphaFoldDB" id="A0A846LHS3"/>
<name>A0A846LHS3_9ACTN</name>
<protein>
    <recommendedName>
        <fullName evidence="1">DUF1023 domain-containing protein</fullName>
    </recommendedName>
</protein>
<reference evidence="2" key="4">
    <citation type="submission" date="2024-05" db="EMBL/GenBank/DDBJ databases">
        <authorList>
            <person name="Sun Q."/>
            <person name="Zhou Y."/>
        </authorList>
    </citation>
    <scope>NUCLEOTIDE SEQUENCE</scope>
    <source>
        <strain evidence="2">CGMCC 4.5581</strain>
    </source>
</reference>
<dbReference type="Proteomes" id="UP000552836">
    <property type="component" value="Unassembled WGS sequence"/>
</dbReference>
<dbReference type="Proteomes" id="UP000648663">
    <property type="component" value="Unassembled WGS sequence"/>
</dbReference>